<accession>A0AAE0FN32</accession>
<comment type="caution">
    <text evidence="2">The sequence shown here is derived from an EMBL/GenBank/DDBJ whole genome shotgun (WGS) entry which is preliminary data.</text>
</comment>
<evidence type="ECO:0000313" key="3">
    <source>
        <dbReference type="Proteomes" id="UP001190700"/>
    </source>
</evidence>
<protein>
    <recommendedName>
        <fullName evidence="1">Mitochondrial splicing suppressor 51-like C-terminal domain-containing protein</fullName>
    </recommendedName>
</protein>
<dbReference type="Proteomes" id="UP001190700">
    <property type="component" value="Unassembled WGS sequence"/>
</dbReference>
<evidence type="ECO:0000313" key="2">
    <source>
        <dbReference type="EMBL" id="KAK3262500.1"/>
    </source>
</evidence>
<dbReference type="AlphaFoldDB" id="A0AAE0FN32"/>
<dbReference type="InterPro" id="IPR046824">
    <property type="entry name" value="Mss51-like_C"/>
</dbReference>
<name>A0AAE0FN32_9CHLO</name>
<evidence type="ECO:0000259" key="1">
    <source>
        <dbReference type="Pfam" id="PF20179"/>
    </source>
</evidence>
<feature type="domain" description="Mitochondrial splicing suppressor 51-like C-terminal" evidence="1">
    <location>
        <begin position="237"/>
        <end position="415"/>
    </location>
</feature>
<keyword evidence="3" id="KW-1185">Reference proteome</keyword>
<proteinExistence type="predicted"/>
<organism evidence="2 3">
    <name type="scientific">Cymbomonas tetramitiformis</name>
    <dbReference type="NCBI Taxonomy" id="36881"/>
    <lineage>
        <taxon>Eukaryota</taxon>
        <taxon>Viridiplantae</taxon>
        <taxon>Chlorophyta</taxon>
        <taxon>Pyramimonadophyceae</taxon>
        <taxon>Pyramimonadales</taxon>
        <taxon>Pyramimonadaceae</taxon>
        <taxon>Cymbomonas</taxon>
    </lineage>
</organism>
<dbReference type="Pfam" id="PF20179">
    <property type="entry name" value="MSS51_C"/>
    <property type="match status" value="1"/>
</dbReference>
<sequence length="506" mass="54734">MNVGALVEIFGLVAAKEHNGSVAKVLSEEEPRLDVQVLYGPQPKKQLSVKSTNLKPLSPALLKAVEGEELLAHNDVSGAAACALQAQTLRLDCGLAHSLRMRCLKRATPVDVMEVADATLNAVACCGLSSVPTGFAVAGAGDDGENTDESWAPLGSWGLTWVLGVLGTWVLGLLGSWGLTWALGLLGTWSLGLLGSWCYEVTRSEWPRKSSIVYTIALIATALREHIATSCAARGDGRFVLHLLGCRWHVEGSIDVELLSKLLGRVAHFNKLCLVFIGPELAGVDLFKFKFKVQASLKRLKRTTKDNEVEIKVIPLEADMLPAKGDFRLLAESSEERPDLAVILNGGLDDHFGSWALTLWRLLAQGSPAAFTGYGGKDGSVSETDVGTEAILHLLGANFVAPCFANPFRFPHPFRPIAADAFILLTCGANNLVPGKLTTLREVQRKDRLVRLEQLAKLNIRDGAELAATKLRGLRSALEAGTVTIPPVVTFHDMEQWSYGRRPPKW</sequence>
<reference evidence="2 3" key="1">
    <citation type="journal article" date="2015" name="Genome Biol. Evol.">
        <title>Comparative Genomics of a Bacterivorous Green Alga Reveals Evolutionary Causalities and Consequences of Phago-Mixotrophic Mode of Nutrition.</title>
        <authorList>
            <person name="Burns J.A."/>
            <person name="Paasch A."/>
            <person name="Narechania A."/>
            <person name="Kim E."/>
        </authorList>
    </citation>
    <scope>NUCLEOTIDE SEQUENCE [LARGE SCALE GENOMIC DNA]</scope>
    <source>
        <strain evidence="2 3">PLY_AMNH</strain>
    </source>
</reference>
<dbReference type="EMBL" id="LGRX02016145">
    <property type="protein sequence ID" value="KAK3262500.1"/>
    <property type="molecule type" value="Genomic_DNA"/>
</dbReference>
<gene>
    <name evidence="2" type="ORF">CYMTET_28649</name>
</gene>